<evidence type="ECO:0000259" key="10">
    <source>
        <dbReference type="Pfam" id="PF22820"/>
    </source>
</evidence>
<dbReference type="Pfam" id="PF22819">
    <property type="entry name" value="TcaA_5th"/>
    <property type="match status" value="1"/>
</dbReference>
<dbReference type="RefSeq" id="WP_289217037.1">
    <property type="nucleotide sequence ID" value="NZ_JAPVRC010000011.1"/>
</dbReference>
<dbReference type="InterPro" id="IPR054530">
    <property type="entry name" value="TcaA_4th"/>
</dbReference>
<keyword evidence="2" id="KW-1003">Cell membrane</keyword>
<protein>
    <submittedName>
        <fullName evidence="11">Zinc-ribbon domain-containing protein</fullName>
    </submittedName>
</protein>
<name>A0ABW2K085_9BACI</name>
<gene>
    <name evidence="11" type="ORF">ACFQMN_03835</name>
</gene>
<keyword evidence="12" id="KW-1185">Reference proteome</keyword>
<keyword evidence="3 7" id="KW-0812">Transmembrane</keyword>
<keyword evidence="5 7" id="KW-0472">Membrane</keyword>
<evidence type="ECO:0000256" key="4">
    <source>
        <dbReference type="ARBA" id="ARBA00022989"/>
    </source>
</evidence>
<dbReference type="Pfam" id="PF22813">
    <property type="entry name" value="TcaA_2nd"/>
    <property type="match status" value="1"/>
</dbReference>
<dbReference type="EMBL" id="JBHTBY010000002">
    <property type="protein sequence ID" value="MFC7320014.1"/>
    <property type="molecule type" value="Genomic_DNA"/>
</dbReference>
<keyword evidence="4 7" id="KW-1133">Transmembrane helix</keyword>
<evidence type="ECO:0000256" key="2">
    <source>
        <dbReference type="ARBA" id="ARBA00022475"/>
    </source>
</evidence>
<feature type="region of interest" description="Disordered" evidence="6">
    <location>
        <begin position="29"/>
        <end position="54"/>
    </location>
</feature>
<evidence type="ECO:0000313" key="12">
    <source>
        <dbReference type="Proteomes" id="UP001596494"/>
    </source>
</evidence>
<sequence>MKYCTICGQTITDNQTFCTSCGAKQGDEEQAAKHEHTPEVSPSRPVQERRPKKPMAKNKKIALISIAAALVILTSAHFIISSIIDPLKNVQAMDRAITEQDPDAFFEQVDLKEKALVDKEEYLSFIDSSGWESMRYQLIEGFEGEQGKTFDFSIRDEAGDKVFAVKKDPLVPGLYSTYDIEAIPNQVVAASNMENTKVTIEGKTKEIKEASDFTDLNLAYPGEYSVEGTAQSEFGTFEYSDTLTVYPNEGNESEVMIDFPSNTYAIDTNQQDAILFINGESTEQPLSEYTELGPFPTDEQVTVHAEWKDEEGNTHTTDEVDPQSSMWGALSFYFDEPTEEVYAGEQTNSSNDAGFDEEEVEDFMLQFLDQSVEALNVQDFTIVAPLFNDDGSGKAESQEFIESGRVDTETLLDGELIDLVELEEDEFEVTMSESYEIYYSDGDFKEPTLESTYLLTVEDGELKVDSYVSID</sequence>
<reference evidence="12" key="1">
    <citation type="journal article" date="2019" name="Int. J. Syst. Evol. Microbiol.">
        <title>The Global Catalogue of Microorganisms (GCM) 10K type strain sequencing project: providing services to taxonomists for standard genome sequencing and annotation.</title>
        <authorList>
            <consortium name="The Broad Institute Genomics Platform"/>
            <consortium name="The Broad Institute Genome Sequencing Center for Infectious Disease"/>
            <person name="Wu L."/>
            <person name="Ma J."/>
        </authorList>
    </citation>
    <scope>NUCLEOTIDE SEQUENCE [LARGE SCALE GENOMIC DNA]</scope>
    <source>
        <strain evidence="12">CCUG 73951</strain>
    </source>
</reference>
<feature type="domain" description="TcaA protein NTF2-like" evidence="9">
    <location>
        <begin position="357"/>
        <end position="467"/>
    </location>
</feature>
<dbReference type="PANTHER" id="PTHR40038">
    <property type="entry name" value="MEMBRANE-ASSOCIATED PROTEIN TCAA"/>
    <property type="match status" value="1"/>
</dbReference>
<feature type="transmembrane region" description="Helical" evidence="7">
    <location>
        <begin position="61"/>
        <end position="80"/>
    </location>
</feature>
<dbReference type="Proteomes" id="UP001596494">
    <property type="component" value="Unassembled WGS sequence"/>
</dbReference>
<evidence type="ECO:0000259" key="9">
    <source>
        <dbReference type="Pfam" id="PF22819"/>
    </source>
</evidence>
<comment type="subcellular location">
    <subcellularLocation>
        <location evidence="1">Cell membrane</location>
        <topology evidence="1">Single-pass membrane protein</topology>
    </subcellularLocation>
</comment>
<feature type="domain" description="TcaA 4th" evidence="10">
    <location>
        <begin position="262"/>
        <end position="323"/>
    </location>
</feature>
<dbReference type="InterPro" id="IPR054529">
    <property type="entry name" value="TcaA_2nd"/>
</dbReference>
<feature type="compositionally biased region" description="Basic and acidic residues" evidence="6">
    <location>
        <begin position="29"/>
        <end position="38"/>
    </location>
</feature>
<evidence type="ECO:0000313" key="11">
    <source>
        <dbReference type="EMBL" id="MFC7320014.1"/>
    </source>
</evidence>
<comment type="caution">
    <text evidence="11">The sequence shown here is derived from an EMBL/GenBank/DDBJ whole genome shotgun (WGS) entry which is preliminary data.</text>
</comment>
<dbReference type="Pfam" id="PF22820">
    <property type="entry name" value="TcaA_3rd_4th"/>
    <property type="match status" value="1"/>
</dbReference>
<evidence type="ECO:0000256" key="5">
    <source>
        <dbReference type="ARBA" id="ARBA00023136"/>
    </source>
</evidence>
<accession>A0ABW2K085</accession>
<feature type="domain" description="TcaA second" evidence="8">
    <location>
        <begin position="86"/>
        <end position="181"/>
    </location>
</feature>
<evidence type="ECO:0000256" key="1">
    <source>
        <dbReference type="ARBA" id="ARBA00004162"/>
    </source>
</evidence>
<proteinExistence type="predicted"/>
<evidence type="ECO:0000256" key="6">
    <source>
        <dbReference type="SAM" id="MobiDB-lite"/>
    </source>
</evidence>
<evidence type="ECO:0000259" key="8">
    <source>
        <dbReference type="Pfam" id="PF22813"/>
    </source>
</evidence>
<organism evidence="11 12">
    <name type="scientific">Halobacillus campisalis</name>
    <dbReference type="NCBI Taxonomy" id="435909"/>
    <lineage>
        <taxon>Bacteria</taxon>
        <taxon>Bacillati</taxon>
        <taxon>Bacillota</taxon>
        <taxon>Bacilli</taxon>
        <taxon>Bacillales</taxon>
        <taxon>Bacillaceae</taxon>
        <taxon>Halobacillus</taxon>
    </lineage>
</organism>
<dbReference type="InterPro" id="IPR054528">
    <property type="entry name" value="TcaA_5th"/>
</dbReference>
<evidence type="ECO:0000256" key="7">
    <source>
        <dbReference type="SAM" id="Phobius"/>
    </source>
</evidence>
<dbReference type="PANTHER" id="PTHR40038:SF1">
    <property type="entry name" value="MEMBRANE-ASSOCIATED PROTEIN TCAA"/>
    <property type="match status" value="1"/>
</dbReference>
<evidence type="ECO:0000256" key="3">
    <source>
        <dbReference type="ARBA" id="ARBA00022692"/>
    </source>
</evidence>